<dbReference type="Proteomes" id="UP000216063">
    <property type="component" value="Unassembled WGS sequence"/>
</dbReference>
<gene>
    <name evidence="1" type="ORF">CG716_21340</name>
</gene>
<evidence type="ECO:0000313" key="1">
    <source>
        <dbReference type="EMBL" id="OYN76735.1"/>
    </source>
</evidence>
<proteinExistence type="predicted"/>
<comment type="caution">
    <text evidence="1">The sequence shown here is derived from an EMBL/GenBank/DDBJ whole genome shotgun (WGS) entry which is preliminary data.</text>
</comment>
<dbReference type="EMBL" id="NOZR01000020">
    <property type="protein sequence ID" value="OYN76735.1"/>
    <property type="molecule type" value="Genomic_DNA"/>
</dbReference>
<sequence length="63" mass="6929">MTKAGVAMRGDFLRCLDKIGIPFKETFSGQMRRMVTAIGIQGDHPYSGLDPTWLTAELRANAS</sequence>
<keyword evidence="2" id="KW-1185">Reference proteome</keyword>
<organism evidence="1 2">
    <name type="scientific">Mycolicibacterium sphagni</name>
    <dbReference type="NCBI Taxonomy" id="1786"/>
    <lineage>
        <taxon>Bacteria</taxon>
        <taxon>Bacillati</taxon>
        <taxon>Actinomycetota</taxon>
        <taxon>Actinomycetes</taxon>
        <taxon>Mycobacteriales</taxon>
        <taxon>Mycobacteriaceae</taxon>
        <taxon>Mycolicibacterium</taxon>
    </lineage>
</organism>
<protein>
    <submittedName>
        <fullName evidence="1">Uncharacterized protein</fullName>
    </submittedName>
</protein>
<name>A0A255DHM3_9MYCO</name>
<reference evidence="1 2" key="1">
    <citation type="submission" date="2017-07" db="EMBL/GenBank/DDBJ databases">
        <title>The new phylogeny of genus Mycobacterium.</title>
        <authorList>
            <person name="Tortoli E."/>
            <person name="Trovato A."/>
            <person name="Cirillo D.M."/>
        </authorList>
    </citation>
    <scope>NUCLEOTIDE SEQUENCE [LARGE SCALE GENOMIC DNA]</scope>
    <source>
        <strain evidence="1 2">ATCC 33027</strain>
    </source>
</reference>
<evidence type="ECO:0000313" key="2">
    <source>
        <dbReference type="Proteomes" id="UP000216063"/>
    </source>
</evidence>
<accession>A0A255DHM3</accession>
<dbReference type="AlphaFoldDB" id="A0A255DHM3"/>